<evidence type="ECO:0000313" key="2">
    <source>
        <dbReference type="EMBL" id="KXS22127.1"/>
    </source>
</evidence>
<dbReference type="EMBL" id="KQ965731">
    <property type="protein sequence ID" value="KXS22127.1"/>
    <property type="molecule type" value="Genomic_DNA"/>
</dbReference>
<feature type="compositionally biased region" description="Low complexity" evidence="1">
    <location>
        <begin position="119"/>
        <end position="133"/>
    </location>
</feature>
<feature type="region of interest" description="Disordered" evidence="1">
    <location>
        <begin position="1251"/>
        <end position="1274"/>
    </location>
</feature>
<organism evidence="2 3">
    <name type="scientific">Gonapodya prolifera (strain JEL478)</name>
    <name type="common">Monoblepharis prolifera</name>
    <dbReference type="NCBI Taxonomy" id="1344416"/>
    <lineage>
        <taxon>Eukaryota</taxon>
        <taxon>Fungi</taxon>
        <taxon>Fungi incertae sedis</taxon>
        <taxon>Chytridiomycota</taxon>
        <taxon>Chytridiomycota incertae sedis</taxon>
        <taxon>Monoblepharidomycetes</taxon>
        <taxon>Monoblepharidales</taxon>
        <taxon>Gonapodyaceae</taxon>
        <taxon>Gonapodya</taxon>
    </lineage>
</organism>
<dbReference type="PANTHER" id="PTHR45725">
    <property type="entry name" value="FORMIN HOMOLOGY 2 FAMILY MEMBER"/>
    <property type="match status" value="1"/>
</dbReference>
<dbReference type="OMA" id="MLEDARW"/>
<dbReference type="OrthoDB" id="10627673at2759"/>
<feature type="region of interest" description="Disordered" evidence="1">
    <location>
        <begin position="213"/>
        <end position="296"/>
    </location>
</feature>
<feature type="compositionally biased region" description="Acidic residues" evidence="1">
    <location>
        <begin position="436"/>
        <end position="457"/>
    </location>
</feature>
<feature type="compositionally biased region" description="Pro residues" evidence="1">
    <location>
        <begin position="621"/>
        <end position="641"/>
    </location>
</feature>
<feature type="compositionally biased region" description="Gly residues" evidence="1">
    <location>
        <begin position="215"/>
        <end position="227"/>
    </location>
</feature>
<feature type="compositionally biased region" description="Polar residues" evidence="1">
    <location>
        <begin position="1260"/>
        <end position="1269"/>
    </location>
</feature>
<keyword evidence="3" id="KW-1185">Reference proteome</keyword>
<evidence type="ECO:0000256" key="1">
    <source>
        <dbReference type="SAM" id="MobiDB-lite"/>
    </source>
</evidence>
<gene>
    <name evidence="2" type="ORF">M427DRAFT_65201</name>
</gene>
<feature type="region of interest" description="Disordered" evidence="1">
    <location>
        <begin position="597"/>
        <end position="647"/>
    </location>
</feature>
<sequence length="1446" mass="152358">MHLEASSAGGAVCGGGLSGDVGADAGGGDAAKAMQMHGIGHSAQENDNDGRNVLGRTRSQRRMRAVDGDVRRGQEMQEMEGVMDPGKTTQKPPRHLPHPVVACIALWTSRLHRVRVRESSSSSSSSSFSSDGDSPSKSRAEIVPRNPLLDPESIRQRSLASLARTNRAFASEALPLLYSRVAPTSLACFRRFLATCHAWWEADVAEAAASATASAGGGGATGTGTGSGEWSTDMHEDSSSAAPPARGGRSRSARASSSRRTLRSSPSSSSSSSSSSRSSLSPSSSSSSPPTTLTLPHTHLTSHIKELVLSRLVRSGLSDNEILAFTLFADTSRLQALILPLEYHYIFPWEIEDHAAYVADAAGIEAHQGQAQVRFGPGEDPDVEDFDPDSDVDVDGGAGAGAGAGAGQVTGTGAGAGAGTGEGDGSAVDVESGGESGEDETEEGTEGEVEVDTDGEDVEMHDGDDMQEPPSNPPPLLETATSLATFLTATSLSATGSVPISIPPLAHAVGSPIPAPTPALEPFSASPPAGGVGDGWTTQPLPSNIDGWTVVDPDEGDAVMDDVEPGLGSSRTAQTQLADVAAQATAAEPPTITVTAVDPSPPTPHLSDAAHLPTAPATAPLAPPPAAALEAPPAPAPPQRPSPFSEYPFLPIPAVPLPLPHPPPPPPRPSTVIASHPTTSSISPTRPHPNVLATFYALAERQAEAVARAAGVPPHHPAASVLRQSAAVPFVRGGCGVREMARRVARLRAAGSAPTSAAPPPPPVVVGAPSLPVPLGGRLTLPALALLLATSPSLERVRLPEFSDAPQHADGCVRVMVGRTGERIGASVKSREGSEAADKDVVENWLREGEVWGRGLRRLRSLDLSASNNLLLTETSNRLLEDLLRGCPLEELWTGHMWGADPRALLMALPAIRSPPARTIAADLADRHAAAIAEMARRRRGWPVMGARPLGMASDSSALVRRPGGRETTPPPTKVAAGVEETDAAAEEEGYFYVPTRDDERIPEGRLRWMLEDARWAEGREGVGSGVSGVEDAWGWTSVSEVVSGPAEAVAWRRLRTRLPLRSSAMTVPTGVTRVTPLPLRTLQLGGFTFHPESLSALFPPALAALHPALTDLELRLDQRGDDAEAACLSMPESLPNLRRFAVAAPPLSKQALMCLARHPSLTAIILYFSQENWDDECMQEVAARGRVDTLCMPRSRVTVRGVLGYLAALGTKVRMMDVEECMGVIEAGSRDDPEQGFAVGKVLVEVPEWGPRSEDGDQQNDISGTSFTARPPRVIEGPTGAFVMVTGFAELCGGPGSRLDTIDMGYMDFRPRRPAPSLRTMHAGNLVVPSTQAGTVWIDGEGGSSRQIGAGVPTRDPRVPAHLPHEPGGPLWSASDPVWGNRSGETALRKMMERCSGLHTLGYQKVNGLRREFCKDVLEERFGPPEGLWLIKWRLLQKSRLKWAE</sequence>
<feature type="region of interest" description="Disordered" evidence="1">
    <location>
        <begin position="955"/>
        <end position="975"/>
    </location>
</feature>
<feature type="compositionally biased region" description="Low complexity" evidence="1">
    <location>
        <begin position="253"/>
        <end position="296"/>
    </location>
</feature>
<feature type="compositionally biased region" description="Acidic residues" evidence="1">
    <location>
        <begin position="379"/>
        <end position="394"/>
    </location>
</feature>
<dbReference type="PANTHER" id="PTHR45725:SF20">
    <property type="entry name" value="C3H1-TYPE DOMAIN-CONTAINING PROTEIN-RELATED"/>
    <property type="match status" value="1"/>
</dbReference>
<feature type="region of interest" description="Disordered" evidence="1">
    <location>
        <begin position="40"/>
        <end position="65"/>
    </location>
</feature>
<name>A0A139AZJ2_GONPJ</name>
<feature type="compositionally biased region" description="Low complexity" evidence="1">
    <location>
        <begin position="609"/>
        <end position="620"/>
    </location>
</feature>
<evidence type="ECO:0000313" key="3">
    <source>
        <dbReference type="Proteomes" id="UP000070544"/>
    </source>
</evidence>
<reference evidence="2 3" key="1">
    <citation type="journal article" date="2015" name="Genome Biol. Evol.">
        <title>Phylogenomic analyses indicate that early fungi evolved digesting cell walls of algal ancestors of land plants.</title>
        <authorList>
            <person name="Chang Y."/>
            <person name="Wang S."/>
            <person name="Sekimoto S."/>
            <person name="Aerts A.L."/>
            <person name="Choi C."/>
            <person name="Clum A."/>
            <person name="LaButti K.M."/>
            <person name="Lindquist E.A."/>
            <person name="Yee Ngan C."/>
            <person name="Ohm R.A."/>
            <person name="Salamov A.A."/>
            <person name="Grigoriev I.V."/>
            <person name="Spatafora J.W."/>
            <person name="Berbee M.L."/>
        </authorList>
    </citation>
    <scope>NUCLEOTIDE SEQUENCE [LARGE SCALE GENOMIC DNA]</scope>
    <source>
        <strain evidence="2 3">JEL478</strain>
    </source>
</reference>
<feature type="region of interest" description="Disordered" evidence="1">
    <location>
        <begin position="373"/>
        <end position="477"/>
    </location>
</feature>
<protein>
    <submittedName>
        <fullName evidence="2">Uncharacterized protein</fullName>
    </submittedName>
</protein>
<dbReference type="Proteomes" id="UP000070544">
    <property type="component" value="Unassembled WGS sequence"/>
</dbReference>
<proteinExistence type="predicted"/>
<feature type="compositionally biased region" description="Gly residues" evidence="1">
    <location>
        <begin position="396"/>
        <end position="424"/>
    </location>
</feature>
<dbReference type="InterPro" id="IPR051425">
    <property type="entry name" value="Formin_Homology"/>
</dbReference>
<feature type="region of interest" description="Disordered" evidence="1">
    <location>
        <begin position="118"/>
        <end position="151"/>
    </location>
</feature>
<accession>A0A139AZJ2</accession>